<comment type="caution">
    <text evidence="5">The sequence shown here is derived from an EMBL/GenBank/DDBJ whole genome shotgun (WGS) entry which is preliminary data.</text>
</comment>
<dbReference type="AlphaFoldDB" id="A0A833W2V5"/>
<dbReference type="InterPro" id="IPR019557">
    <property type="entry name" value="AminoTfrase-like_pln_mobile"/>
</dbReference>
<keyword evidence="2" id="KW-0645">Protease</keyword>
<dbReference type="Proteomes" id="UP000623129">
    <property type="component" value="Unassembled WGS sequence"/>
</dbReference>
<dbReference type="Gene3D" id="3.40.395.10">
    <property type="entry name" value="Adenoviral Proteinase, Chain A"/>
    <property type="match status" value="1"/>
</dbReference>
<dbReference type="Pfam" id="PF10536">
    <property type="entry name" value="PMD"/>
    <property type="match status" value="1"/>
</dbReference>
<dbReference type="PANTHER" id="PTHR34835">
    <property type="entry name" value="OS07G0283600 PROTEIN-RELATED"/>
    <property type="match status" value="1"/>
</dbReference>
<dbReference type="SUPFAM" id="SSF54001">
    <property type="entry name" value="Cysteine proteinases"/>
    <property type="match status" value="1"/>
</dbReference>
<dbReference type="InterPro" id="IPR038765">
    <property type="entry name" value="Papain-like_cys_pep_sf"/>
</dbReference>
<proteinExistence type="inferred from homology"/>
<evidence type="ECO:0000256" key="3">
    <source>
        <dbReference type="ARBA" id="ARBA00022801"/>
    </source>
</evidence>
<accession>A0A833W2V5</accession>
<name>A0A833W2V5_9POAL</name>
<evidence type="ECO:0000256" key="2">
    <source>
        <dbReference type="ARBA" id="ARBA00022670"/>
    </source>
</evidence>
<keyword evidence="6" id="KW-1185">Reference proteome</keyword>
<dbReference type="PROSITE" id="PS50600">
    <property type="entry name" value="ULP_PROTEASE"/>
    <property type="match status" value="1"/>
</dbReference>
<dbReference type="EMBL" id="SWLB01000002">
    <property type="protein sequence ID" value="KAF3341354.1"/>
    <property type="molecule type" value="Genomic_DNA"/>
</dbReference>
<gene>
    <name evidence="5" type="ORF">FCM35_KLT10198</name>
</gene>
<sequence length="552" mass="64216">MALAFMEVDRAAQFVLMLDGLKPEQRKKVSDLGFGCLFKLHPILISRVLIATLIKVYQSDVQTFRIGEKNVSLTPWDAYCILGLRDEGIHIDMFKREAPNEDLSNQLENPNTHNISFRDLKSRILNLGTTDENFVRCFVLLMIAGLLAQPVDDRIPWEYVSIVENVDLVSKYNWAEFTVSFLHRSIGRNKSTKMRLEGNFILLQLWYYEHVQEIANSYVDHQHPLMSKWTREQLKSREDYERRHGRFYGNIIQHLSVSQVEGQLRAFSNEVQMINSKYKMDHNDVGEGFEVKEISKESWTSALSNKEMKDGSVWQLPTKTPQKITEKKKRQVITVYDDNEGQMEKHKSNKAKQRRLGEQERHTYGFYTANNDIKSTFDIDDIGLTNLEMAAVQYVRNVNPSAKIVRMNSAIGVLTLTSNDMDCLIRPTNETGPFKWINDQVFFPINFQNMHWYVGVLNLGLKQFQVLDSKAKPSSLYTEMTLNLRNGIQFLISLALDTDKVLRTKHSHLDITYWPVKLIEAPQQQDDHSCDSVLLWFLREEERRHMWLSALP</sequence>
<evidence type="ECO:0000313" key="6">
    <source>
        <dbReference type="Proteomes" id="UP000623129"/>
    </source>
</evidence>
<comment type="similarity">
    <text evidence="1">Belongs to the peptidase C48 family.</text>
</comment>
<reference evidence="5" key="1">
    <citation type="submission" date="2020-01" db="EMBL/GenBank/DDBJ databases">
        <title>Genome sequence of Kobresia littledalei, the first chromosome-level genome in the family Cyperaceae.</title>
        <authorList>
            <person name="Qu G."/>
        </authorList>
    </citation>
    <scope>NUCLEOTIDE SEQUENCE</scope>
    <source>
        <strain evidence="5">C.B.Clarke</strain>
        <tissue evidence="5">Leaf</tissue>
    </source>
</reference>
<dbReference type="InterPro" id="IPR003653">
    <property type="entry name" value="Peptidase_C48_C"/>
</dbReference>
<keyword evidence="3" id="KW-0378">Hydrolase</keyword>
<dbReference type="GO" id="GO:0008234">
    <property type="term" value="F:cysteine-type peptidase activity"/>
    <property type="evidence" value="ECO:0007669"/>
    <property type="project" value="InterPro"/>
</dbReference>
<dbReference type="GO" id="GO:0006508">
    <property type="term" value="P:proteolysis"/>
    <property type="evidence" value="ECO:0007669"/>
    <property type="project" value="UniProtKB-KW"/>
</dbReference>
<dbReference type="OrthoDB" id="678532at2759"/>
<organism evidence="5 6">
    <name type="scientific">Carex littledalei</name>
    <dbReference type="NCBI Taxonomy" id="544730"/>
    <lineage>
        <taxon>Eukaryota</taxon>
        <taxon>Viridiplantae</taxon>
        <taxon>Streptophyta</taxon>
        <taxon>Embryophyta</taxon>
        <taxon>Tracheophyta</taxon>
        <taxon>Spermatophyta</taxon>
        <taxon>Magnoliopsida</taxon>
        <taxon>Liliopsida</taxon>
        <taxon>Poales</taxon>
        <taxon>Cyperaceae</taxon>
        <taxon>Cyperoideae</taxon>
        <taxon>Cariceae</taxon>
        <taxon>Carex</taxon>
        <taxon>Carex subgen. Euthyceras</taxon>
    </lineage>
</organism>
<dbReference type="Pfam" id="PF02902">
    <property type="entry name" value="Peptidase_C48"/>
    <property type="match status" value="1"/>
</dbReference>
<evidence type="ECO:0000313" key="5">
    <source>
        <dbReference type="EMBL" id="KAF3341354.1"/>
    </source>
</evidence>
<dbReference type="PANTHER" id="PTHR34835:SF34">
    <property type="entry name" value="OS08G0555500 PROTEIN"/>
    <property type="match status" value="1"/>
</dbReference>
<protein>
    <submittedName>
        <fullName evidence="5">Serine/threonine-protein</fullName>
    </submittedName>
</protein>
<evidence type="ECO:0000259" key="4">
    <source>
        <dbReference type="PROSITE" id="PS50600"/>
    </source>
</evidence>
<feature type="domain" description="Ubiquitin-like protease family profile" evidence="4">
    <location>
        <begin position="366"/>
        <end position="541"/>
    </location>
</feature>
<evidence type="ECO:0000256" key="1">
    <source>
        <dbReference type="ARBA" id="ARBA00005234"/>
    </source>
</evidence>